<evidence type="ECO:0000313" key="2">
    <source>
        <dbReference type="EMBL" id="PAV09388.1"/>
    </source>
</evidence>
<dbReference type="AlphaFoldDB" id="A0AAX0Q8C1"/>
<evidence type="ECO:0000259" key="1">
    <source>
        <dbReference type="Pfam" id="PF04230"/>
    </source>
</evidence>
<protein>
    <recommendedName>
        <fullName evidence="1">Polysaccharide pyruvyl transferase domain-containing protein</fullName>
    </recommendedName>
</protein>
<sequence length="376" mass="42895">MKIGLITFHLSNNYGAILQTYALQTVLQNSGHNVEIINYSPPARRSKDKLIGPLPKYNHKSSGLRYAAGIIYNFFMDLLNLSQKKHRRSYFHQFFEKYLQLSKQQYNSYEELLLAPPLYDFYLIGSDQVWNPRNTGGRLDPAYFLVFAGNDKASASYASSLGGFDPTNSTEFKNLIQNVDRISVRESSSVPLIEAISGQKVTCVLDPTLLLSAGEWENIALAPAKIHSDFILVYQLGNNKVHNLAKQVAAHLHLPIKYIRYNTYPLKYKASFVRIEEYVWLFSHASFVITDSFHGTAFSVIHKKPFYTIQNKGNHKRVYDFLTSLGISDRLFINDAKIDSIDTSIDYGSVYEKLNLLRAASFQYLDDILQLSEEKI</sequence>
<feature type="domain" description="Polysaccharide pyruvyl transferase" evidence="1">
    <location>
        <begin position="13"/>
        <end position="311"/>
    </location>
</feature>
<gene>
    <name evidence="2" type="ORF">ASJ83_07910</name>
</gene>
<organism evidence="2 3">
    <name type="scientific">Methanocorpusculum parvum</name>
    <dbReference type="NCBI Taxonomy" id="2193"/>
    <lineage>
        <taxon>Archaea</taxon>
        <taxon>Methanobacteriati</taxon>
        <taxon>Methanobacteriota</taxon>
        <taxon>Stenosarchaea group</taxon>
        <taxon>Methanomicrobia</taxon>
        <taxon>Methanomicrobiales</taxon>
        <taxon>Methanocorpusculaceae</taxon>
        <taxon>Methanocorpusculum</taxon>
    </lineage>
</organism>
<reference evidence="2 3" key="1">
    <citation type="journal article" date="2017" name="BMC Genomics">
        <title>Genomic analysis of methanogenic archaea reveals a shift towards energy conservation.</title>
        <authorList>
            <person name="Gilmore S.P."/>
            <person name="Henske J.K."/>
            <person name="Sexton J.A."/>
            <person name="Solomon K.V."/>
            <person name="Seppala S."/>
            <person name="Yoo J.I."/>
            <person name="Huyett L.M."/>
            <person name="Pressman A."/>
            <person name="Cogan J.Z."/>
            <person name="Kivenson V."/>
            <person name="Peng X."/>
            <person name="Tan Y."/>
            <person name="Valentine D.L."/>
            <person name="O'Malley M.A."/>
        </authorList>
    </citation>
    <scope>NUCLEOTIDE SEQUENCE [LARGE SCALE GENOMIC DNA]</scope>
    <source>
        <strain evidence="2 3">XII</strain>
    </source>
</reference>
<proteinExistence type="predicted"/>
<dbReference type="Pfam" id="PF04230">
    <property type="entry name" value="PS_pyruv_trans"/>
    <property type="match status" value="1"/>
</dbReference>
<dbReference type="InterPro" id="IPR007345">
    <property type="entry name" value="Polysacch_pyruvyl_Trfase"/>
</dbReference>
<dbReference type="Proteomes" id="UP000243820">
    <property type="component" value="Unassembled WGS sequence"/>
</dbReference>
<dbReference type="EMBL" id="LMVO01000013">
    <property type="protein sequence ID" value="PAV09388.1"/>
    <property type="molecule type" value="Genomic_DNA"/>
</dbReference>
<comment type="caution">
    <text evidence="2">The sequence shown here is derived from an EMBL/GenBank/DDBJ whole genome shotgun (WGS) entry which is preliminary data.</text>
</comment>
<evidence type="ECO:0000313" key="3">
    <source>
        <dbReference type="Proteomes" id="UP000243820"/>
    </source>
</evidence>
<name>A0AAX0Q8C1_9EURY</name>
<keyword evidence="3" id="KW-1185">Reference proteome</keyword>
<dbReference type="RefSeq" id="WP_095642121.1">
    <property type="nucleotide sequence ID" value="NZ_LMVO01000013.1"/>
</dbReference>
<accession>A0AAX0Q8C1</accession>